<dbReference type="SUPFAM" id="SSF50118">
    <property type="entry name" value="Cell growth inhibitor/plasmid maintenance toxic component"/>
    <property type="match status" value="1"/>
</dbReference>
<evidence type="ECO:0008006" key="3">
    <source>
        <dbReference type="Google" id="ProtNLM"/>
    </source>
</evidence>
<evidence type="ECO:0000313" key="2">
    <source>
        <dbReference type="Proteomes" id="UP000249739"/>
    </source>
</evidence>
<gene>
    <name evidence="1" type="ORF">DI586_01050</name>
</gene>
<dbReference type="Gene3D" id="2.30.30.110">
    <property type="match status" value="1"/>
</dbReference>
<protein>
    <recommendedName>
        <fullName evidence="3">Type II toxin-antitoxin system PemK/MazF family toxin</fullName>
    </recommendedName>
</protein>
<evidence type="ECO:0000313" key="1">
    <source>
        <dbReference type="EMBL" id="PZP57209.1"/>
    </source>
</evidence>
<name>A0A2W5HU98_9BACT</name>
<accession>A0A2W5HU98</accession>
<dbReference type="Pfam" id="PF02452">
    <property type="entry name" value="PemK_toxin"/>
    <property type="match status" value="1"/>
</dbReference>
<organism evidence="1 2">
    <name type="scientific">Micavibrio aeruginosavorus</name>
    <dbReference type="NCBI Taxonomy" id="349221"/>
    <lineage>
        <taxon>Bacteria</taxon>
        <taxon>Pseudomonadati</taxon>
        <taxon>Bdellovibrionota</taxon>
        <taxon>Bdellovibrionia</taxon>
        <taxon>Bdellovibrionales</taxon>
        <taxon>Pseudobdellovibrionaceae</taxon>
        <taxon>Micavibrio</taxon>
    </lineage>
</organism>
<dbReference type="AlphaFoldDB" id="A0A2W5HU98"/>
<comment type="caution">
    <text evidence="1">The sequence shown here is derived from an EMBL/GenBank/DDBJ whole genome shotgun (WGS) entry which is preliminary data.</text>
</comment>
<proteinExistence type="predicted"/>
<dbReference type="EMBL" id="QFOT01000005">
    <property type="protein sequence ID" value="PZP57209.1"/>
    <property type="molecule type" value="Genomic_DNA"/>
</dbReference>
<dbReference type="InterPro" id="IPR011067">
    <property type="entry name" value="Plasmid_toxin/cell-grow_inhib"/>
</dbReference>
<reference evidence="1 2" key="1">
    <citation type="submission" date="2017-08" db="EMBL/GenBank/DDBJ databases">
        <title>Infants hospitalized years apart are colonized by the same room-sourced microbial strains.</title>
        <authorList>
            <person name="Brooks B."/>
            <person name="Olm M.R."/>
            <person name="Firek B.A."/>
            <person name="Baker R."/>
            <person name="Thomas B.C."/>
            <person name="Morowitz M.J."/>
            <person name="Banfield J.F."/>
        </authorList>
    </citation>
    <scope>NUCLEOTIDE SEQUENCE [LARGE SCALE GENOMIC DNA]</scope>
    <source>
        <strain evidence="1">S2_006_000_R2_64</strain>
    </source>
</reference>
<dbReference type="InterPro" id="IPR003477">
    <property type="entry name" value="PemK-like"/>
</dbReference>
<dbReference type="Proteomes" id="UP000249739">
    <property type="component" value="Unassembled WGS sequence"/>
</dbReference>
<dbReference type="GO" id="GO:0003677">
    <property type="term" value="F:DNA binding"/>
    <property type="evidence" value="ECO:0007669"/>
    <property type="project" value="InterPro"/>
</dbReference>
<sequence length="140" mass="15872">MPIREHPDKGMILNCDFNVGFKVPEMVKERLVVVLSPKINARPNLSTVVALSTTAPEKTMPYHAQLDIRPRLPKGLESDGVWIKGDMVYAVGFHRLNLVRLGTQNGKRSYYYHTLSDEQMELVHCCVLRAMGLSKLTKHL</sequence>